<feature type="transmembrane region" description="Helical" evidence="10">
    <location>
        <begin position="12"/>
        <end position="32"/>
    </location>
</feature>
<feature type="transmembrane region" description="Helical" evidence="10">
    <location>
        <begin position="272"/>
        <end position="293"/>
    </location>
</feature>
<dbReference type="EMBL" id="UHIC01000001">
    <property type="protein sequence ID" value="SUO93893.1"/>
    <property type="molecule type" value="Genomic_DNA"/>
</dbReference>
<dbReference type="InterPro" id="IPR050222">
    <property type="entry name" value="MATE_MdtK"/>
</dbReference>
<feature type="transmembrane region" description="Helical" evidence="10">
    <location>
        <begin position="92"/>
        <end position="117"/>
    </location>
</feature>
<comment type="subcellular location">
    <subcellularLocation>
        <location evidence="1">Cell inner membrane</location>
        <topology evidence="1">Multi-pass membrane protein</topology>
    </subcellularLocation>
</comment>
<feature type="transmembrane region" description="Helical" evidence="10">
    <location>
        <begin position="344"/>
        <end position="363"/>
    </location>
</feature>
<feature type="transmembrane region" description="Helical" evidence="10">
    <location>
        <begin position="314"/>
        <end position="332"/>
    </location>
</feature>
<evidence type="ECO:0000256" key="1">
    <source>
        <dbReference type="ARBA" id="ARBA00004429"/>
    </source>
</evidence>
<dbReference type="InterPro" id="IPR002528">
    <property type="entry name" value="MATE_fam"/>
</dbReference>
<dbReference type="PANTHER" id="PTHR43298">
    <property type="entry name" value="MULTIDRUG RESISTANCE PROTEIN NORM-RELATED"/>
    <property type="match status" value="1"/>
</dbReference>
<evidence type="ECO:0000256" key="3">
    <source>
        <dbReference type="ARBA" id="ARBA00022449"/>
    </source>
</evidence>
<evidence type="ECO:0000256" key="7">
    <source>
        <dbReference type="ARBA" id="ARBA00023065"/>
    </source>
</evidence>
<dbReference type="GO" id="GO:0015297">
    <property type="term" value="F:antiporter activity"/>
    <property type="evidence" value="ECO:0007669"/>
    <property type="project" value="UniProtKB-KW"/>
</dbReference>
<dbReference type="InterPro" id="IPR048279">
    <property type="entry name" value="MdtK-like"/>
</dbReference>
<evidence type="ECO:0000256" key="6">
    <source>
        <dbReference type="ARBA" id="ARBA00022989"/>
    </source>
</evidence>
<evidence type="ECO:0000256" key="4">
    <source>
        <dbReference type="ARBA" id="ARBA00022475"/>
    </source>
</evidence>
<keyword evidence="4" id="KW-1003">Cell membrane</keyword>
<feature type="transmembrane region" description="Helical" evidence="10">
    <location>
        <begin position="129"/>
        <end position="150"/>
    </location>
</feature>
<dbReference type="GO" id="GO:0005886">
    <property type="term" value="C:plasma membrane"/>
    <property type="evidence" value="ECO:0007669"/>
    <property type="project" value="UniProtKB-SubCell"/>
</dbReference>
<keyword evidence="8 10" id="KW-0472">Membrane</keyword>
<keyword evidence="2" id="KW-0813">Transport</keyword>
<evidence type="ECO:0000256" key="8">
    <source>
        <dbReference type="ARBA" id="ARBA00023136"/>
    </source>
</evidence>
<accession>A0A380MPS4</accession>
<name>A0A380MPS4_9GAMM</name>
<keyword evidence="7" id="KW-0406">Ion transport</keyword>
<feature type="transmembrane region" description="Helical" evidence="10">
    <location>
        <begin position="52"/>
        <end position="71"/>
    </location>
</feature>
<dbReference type="PIRSF" id="PIRSF006603">
    <property type="entry name" value="DinF"/>
    <property type="match status" value="1"/>
</dbReference>
<evidence type="ECO:0000313" key="12">
    <source>
        <dbReference type="Proteomes" id="UP000254601"/>
    </source>
</evidence>
<feature type="transmembrane region" description="Helical" evidence="10">
    <location>
        <begin position="410"/>
        <end position="430"/>
    </location>
</feature>
<evidence type="ECO:0000256" key="2">
    <source>
        <dbReference type="ARBA" id="ARBA00022448"/>
    </source>
</evidence>
<evidence type="ECO:0000313" key="11">
    <source>
        <dbReference type="EMBL" id="SUO93893.1"/>
    </source>
</evidence>
<gene>
    <name evidence="11" type="primary">norM</name>
    <name evidence="11" type="ORF">NCTC13337_00453</name>
</gene>
<dbReference type="Proteomes" id="UP000254601">
    <property type="component" value="Unassembled WGS sequence"/>
</dbReference>
<keyword evidence="12" id="KW-1185">Reference proteome</keyword>
<evidence type="ECO:0000256" key="5">
    <source>
        <dbReference type="ARBA" id="ARBA00022692"/>
    </source>
</evidence>
<protein>
    <recommendedName>
        <fullName evidence="9">Multidrug-efflux transporter</fullName>
    </recommendedName>
</protein>
<keyword evidence="3" id="KW-0050">Antiport</keyword>
<feature type="transmembrane region" description="Helical" evidence="10">
    <location>
        <begin position="230"/>
        <end position="260"/>
    </location>
</feature>
<reference evidence="11 12" key="1">
    <citation type="submission" date="2018-06" db="EMBL/GenBank/DDBJ databases">
        <authorList>
            <consortium name="Pathogen Informatics"/>
            <person name="Doyle S."/>
        </authorList>
    </citation>
    <scope>NUCLEOTIDE SEQUENCE [LARGE SCALE GENOMIC DNA]</scope>
    <source>
        <strain evidence="11 12">NCTC13337</strain>
    </source>
</reference>
<dbReference type="NCBIfam" id="TIGR00797">
    <property type="entry name" value="matE"/>
    <property type="match status" value="1"/>
</dbReference>
<feature type="transmembrane region" description="Helical" evidence="10">
    <location>
        <begin position="162"/>
        <end position="182"/>
    </location>
</feature>
<proteinExistence type="predicted"/>
<dbReference type="RefSeq" id="WP_072576440.1">
    <property type="nucleotide sequence ID" value="NZ_LWHB01000073.1"/>
</dbReference>
<dbReference type="AlphaFoldDB" id="A0A380MPS4"/>
<dbReference type="GO" id="GO:0042910">
    <property type="term" value="F:xenobiotic transmembrane transporter activity"/>
    <property type="evidence" value="ECO:0007669"/>
    <property type="project" value="InterPro"/>
</dbReference>
<dbReference type="Pfam" id="PF01554">
    <property type="entry name" value="MatE"/>
    <property type="match status" value="2"/>
</dbReference>
<keyword evidence="6 10" id="KW-1133">Transmembrane helix</keyword>
<feature type="transmembrane region" description="Helical" evidence="10">
    <location>
        <begin position="383"/>
        <end position="404"/>
    </location>
</feature>
<dbReference type="PANTHER" id="PTHR43298:SF2">
    <property type="entry name" value="FMN_FAD EXPORTER YEEO-RELATED"/>
    <property type="match status" value="1"/>
</dbReference>
<dbReference type="OrthoDB" id="9780160at2"/>
<evidence type="ECO:0000256" key="10">
    <source>
        <dbReference type="SAM" id="Phobius"/>
    </source>
</evidence>
<dbReference type="GO" id="GO:0006811">
    <property type="term" value="P:monoatomic ion transport"/>
    <property type="evidence" value="ECO:0007669"/>
    <property type="project" value="UniProtKB-KW"/>
</dbReference>
<sequence length="445" mass="48406">MLVEIRQEIRPTLQLALPMILTQLLGYGQQIIDIVMAGRHSTLTLAGVSLAGQLFVLIYLVMVGIGIGFSAQFSRHQGGDNRSDIRHDFQQGIWLFIVLGIVTTIATLLAAYLPYLFGSQPDIADESRQYLLTLAFPAGIFVFAGLARYFLEGMASPRHNNLVIAALLPINILGNYLFLTYTNLGTQGMALATGICYLLYGAGLFYLIYKDKRWRGYRLFHKLQPAKFDSLVRLFLMGLPIGLTILMEAGTFSFIGIMASRESAVITGANQIAVNYIGIMFMVPLGIASALTIRCANALGRNDWHAIAIRASTGIGLSAVFMLVSSIVIFIARRQIADIYTNDTAIILAASQLLLVVAFLEVVDGVQIAASGVLRGLADTRVALAYAVIGYWVIGVPIGCILAYPMGMGIMGLWIGCVIGLTLFALLALYRVTIQIRHHIGKVHG</sequence>
<keyword evidence="5 10" id="KW-0812">Transmembrane</keyword>
<organism evidence="11 12">
    <name type="scientific">Suttonella ornithocola</name>
    <dbReference type="NCBI Taxonomy" id="279832"/>
    <lineage>
        <taxon>Bacteria</taxon>
        <taxon>Pseudomonadati</taxon>
        <taxon>Pseudomonadota</taxon>
        <taxon>Gammaproteobacteria</taxon>
        <taxon>Cardiobacteriales</taxon>
        <taxon>Cardiobacteriaceae</taxon>
        <taxon>Suttonella</taxon>
    </lineage>
</organism>
<evidence type="ECO:0000256" key="9">
    <source>
        <dbReference type="ARBA" id="ARBA00031636"/>
    </source>
</evidence>
<dbReference type="CDD" id="cd13131">
    <property type="entry name" value="MATE_NorM_like"/>
    <property type="match status" value="1"/>
</dbReference>
<feature type="transmembrane region" description="Helical" evidence="10">
    <location>
        <begin position="188"/>
        <end position="209"/>
    </location>
</feature>